<evidence type="ECO:0000256" key="2">
    <source>
        <dbReference type="ARBA" id="ARBA00006912"/>
    </source>
</evidence>
<evidence type="ECO:0000256" key="4">
    <source>
        <dbReference type="ARBA" id="ARBA00022530"/>
    </source>
</evidence>
<dbReference type="AlphaFoldDB" id="A0AAE0QDE0"/>
<keyword evidence="8" id="KW-1015">Disulfide bond</keyword>
<keyword evidence="9" id="KW-0325">Glycoprotein</keyword>
<evidence type="ECO:0000313" key="12">
    <source>
        <dbReference type="EMBL" id="KAK3517900.1"/>
    </source>
</evidence>
<evidence type="ECO:0000256" key="5">
    <source>
        <dbReference type="ARBA" id="ARBA00022614"/>
    </source>
</evidence>
<evidence type="ECO:0000256" key="9">
    <source>
        <dbReference type="ARBA" id="ARBA00023180"/>
    </source>
</evidence>
<keyword evidence="13" id="KW-1185">Reference proteome</keyword>
<gene>
    <name evidence="12" type="ORF">QTP70_027312</name>
</gene>
<dbReference type="InterPro" id="IPR009057">
    <property type="entry name" value="Homeodomain-like_sf"/>
</dbReference>
<evidence type="ECO:0000256" key="10">
    <source>
        <dbReference type="SAM" id="MobiDB-lite"/>
    </source>
</evidence>
<dbReference type="InterPro" id="IPR032675">
    <property type="entry name" value="LRR_dom_sf"/>
</dbReference>
<dbReference type="Gene3D" id="1.10.10.10">
    <property type="entry name" value="Winged helix-like DNA-binding domain superfamily/Winged helix DNA-binding domain"/>
    <property type="match status" value="1"/>
</dbReference>
<dbReference type="GO" id="GO:0031012">
    <property type="term" value="C:extracellular matrix"/>
    <property type="evidence" value="ECO:0007669"/>
    <property type="project" value="TreeGrafter"/>
</dbReference>
<name>A0AAE0QDE0_9TELE</name>
<organism evidence="12 13">
    <name type="scientific">Hemibagrus guttatus</name>
    <dbReference type="NCBI Taxonomy" id="175788"/>
    <lineage>
        <taxon>Eukaryota</taxon>
        <taxon>Metazoa</taxon>
        <taxon>Chordata</taxon>
        <taxon>Craniata</taxon>
        <taxon>Vertebrata</taxon>
        <taxon>Euteleostomi</taxon>
        <taxon>Actinopterygii</taxon>
        <taxon>Neopterygii</taxon>
        <taxon>Teleostei</taxon>
        <taxon>Ostariophysi</taxon>
        <taxon>Siluriformes</taxon>
        <taxon>Bagridae</taxon>
        <taxon>Hemibagrus</taxon>
    </lineage>
</organism>
<dbReference type="InterPro" id="IPR003591">
    <property type="entry name" value="Leu-rich_rpt_typical-subtyp"/>
</dbReference>
<keyword evidence="5" id="KW-0433">Leucine-rich repeat</keyword>
<dbReference type="EMBL" id="JAUCMX010000018">
    <property type="protein sequence ID" value="KAK3517900.1"/>
    <property type="molecule type" value="Genomic_DNA"/>
</dbReference>
<feature type="domain" description="Sleeping Beauty transposase HTH" evidence="11">
    <location>
        <begin position="123"/>
        <end position="174"/>
    </location>
</feature>
<dbReference type="SUPFAM" id="SSF46689">
    <property type="entry name" value="Homeodomain-like"/>
    <property type="match status" value="1"/>
</dbReference>
<feature type="region of interest" description="Disordered" evidence="10">
    <location>
        <begin position="524"/>
        <end position="554"/>
    </location>
</feature>
<keyword evidence="3" id="KW-0964">Secreted</keyword>
<dbReference type="Pfam" id="PF13855">
    <property type="entry name" value="LRR_8"/>
    <property type="match status" value="1"/>
</dbReference>
<keyword evidence="4" id="KW-0272">Extracellular matrix</keyword>
<evidence type="ECO:0000256" key="6">
    <source>
        <dbReference type="ARBA" id="ARBA00022729"/>
    </source>
</evidence>
<dbReference type="SMART" id="SM00369">
    <property type="entry name" value="LRR_TYP"/>
    <property type="match status" value="4"/>
</dbReference>
<proteinExistence type="inferred from homology"/>
<accession>A0AAE0QDE0</accession>
<feature type="region of interest" description="Disordered" evidence="10">
    <location>
        <begin position="203"/>
        <end position="265"/>
    </location>
</feature>
<feature type="non-terminal residue" evidence="12">
    <location>
        <position position="1"/>
    </location>
</feature>
<dbReference type="SUPFAM" id="SSF52058">
    <property type="entry name" value="L domain-like"/>
    <property type="match status" value="1"/>
</dbReference>
<dbReference type="PROSITE" id="PS51450">
    <property type="entry name" value="LRR"/>
    <property type="match status" value="1"/>
</dbReference>
<dbReference type="GO" id="GO:0060348">
    <property type="term" value="P:bone development"/>
    <property type="evidence" value="ECO:0007669"/>
    <property type="project" value="TreeGrafter"/>
</dbReference>
<reference evidence="12" key="1">
    <citation type="submission" date="2023-06" db="EMBL/GenBank/DDBJ databases">
        <title>Male Hemibagrus guttatus genome.</title>
        <authorList>
            <person name="Bian C."/>
        </authorList>
    </citation>
    <scope>NUCLEOTIDE SEQUENCE</scope>
    <source>
        <strain evidence="12">Male_cb2023</strain>
        <tissue evidence="12">Muscle</tissue>
    </source>
</reference>
<comment type="similarity">
    <text evidence="2">Belongs to the small leucine-rich proteoglycan (SLRP) family. SLRP class III subfamily.</text>
</comment>
<evidence type="ECO:0000313" key="13">
    <source>
        <dbReference type="Proteomes" id="UP001274896"/>
    </source>
</evidence>
<dbReference type="GO" id="GO:0061975">
    <property type="term" value="P:articular cartilage development"/>
    <property type="evidence" value="ECO:0007669"/>
    <property type="project" value="TreeGrafter"/>
</dbReference>
<keyword evidence="6" id="KW-0732">Signal</keyword>
<dbReference type="Pfam" id="PF00560">
    <property type="entry name" value="LRR_1"/>
    <property type="match status" value="1"/>
</dbReference>
<dbReference type="Pfam" id="PF25787">
    <property type="entry name" value="HTH_SB"/>
    <property type="match status" value="1"/>
</dbReference>
<protein>
    <recommendedName>
        <fullName evidence="11">Sleeping Beauty transposase HTH domain-containing protein</fullName>
    </recommendedName>
</protein>
<dbReference type="InterPro" id="IPR057667">
    <property type="entry name" value="HTH_SB"/>
</dbReference>
<evidence type="ECO:0000256" key="1">
    <source>
        <dbReference type="ARBA" id="ARBA00004498"/>
    </source>
</evidence>
<dbReference type="PANTHER" id="PTHR46269:SF3">
    <property type="entry name" value="EPIPHYCAN"/>
    <property type="match status" value="1"/>
</dbReference>
<feature type="compositionally biased region" description="Polar residues" evidence="10">
    <location>
        <begin position="573"/>
        <end position="589"/>
    </location>
</feature>
<feature type="region of interest" description="Disordered" evidence="10">
    <location>
        <begin position="573"/>
        <end position="595"/>
    </location>
</feature>
<keyword evidence="7" id="KW-0677">Repeat</keyword>
<evidence type="ECO:0000259" key="11">
    <source>
        <dbReference type="Pfam" id="PF25787"/>
    </source>
</evidence>
<sequence>RRERAVTLGRPTTPCMSKLKCRTIWKSGRQRWMMMMMMMIPCRLVLGLLVLNMVLAFPPRNPRQADPDNYDEDLDKMDVEYYDELTTEEPEELNSALEGFVCVCQYKRHLSTTSNSQTPNSTMAKTKELSKDTRNKIVDLHQAGKTESAIGKQLGVKKSTVGAIIRKWKTYKTTDNLPRSGAPRKISPRGVKMITRMIEISTLSPDEDYSPAYGASLEEEEEEPEEELEKESVDKTELPITPSLIPSGSGISEVLTGPDTPGEEELRLTPTETLHISGDYLGSGYTLSSGGSGASGASGISGEIPYHSWEPLSSGASGGFISGGSADVSSGDIGTEGSVDFGSGVSGDLVSGAHSDFVLGESCGMGPGVSGDFVSGVSGDLVCGLSGDFVSGVSGDLVSGVSGDLVSGVSEDFVSGVSGDFVSGVDGDFVSGVSGDFVSGVSGDFVSGDFVSGVSGEFVSGVPGDFVSGASGEVISGASGEVISGDSEEHVSAVSGDSGSGPPVVTLMPDREEEIYITVTTHPQEASRFPEASGVPEKPPASVEPVTSGTPEESGFDELLTIVPTKEEEKLFFTTQTPPQEGTGSTTGSGLPESPEPDVEIIDIDVQGMPTCILCTCLGGSVYCDEVKLVNVPPLPKDTTHFYARYNRITKINKSDFANMNKLKRIDLTSNAISKIEDGALFSLPALEELVIRGNSLAQLPALPATMTLVDASHNHLGRTGIQNEAFKDMTGLLYLYLTDNSIDYIPVPLPESLRSLHLQNNNIQMLHQDTFCKLNNFSYTRNALEDIRLDDNPVILSRTPQAYVCLPQVA</sequence>
<dbReference type="InterPro" id="IPR043547">
    <property type="entry name" value="Mimecan/Epiphycan/Opticin"/>
</dbReference>
<feature type="compositionally biased region" description="Acidic residues" evidence="10">
    <location>
        <begin position="217"/>
        <end position="229"/>
    </location>
</feature>
<evidence type="ECO:0000256" key="7">
    <source>
        <dbReference type="ARBA" id="ARBA00022737"/>
    </source>
</evidence>
<dbReference type="InterPro" id="IPR001611">
    <property type="entry name" value="Leu-rich_rpt"/>
</dbReference>
<comment type="caution">
    <text evidence="12">The sequence shown here is derived from an EMBL/GenBank/DDBJ whole genome shotgun (WGS) entry which is preliminary data.</text>
</comment>
<dbReference type="PANTHER" id="PTHR46269">
    <property type="entry name" value="EPIPHYCAN-RELATED"/>
    <property type="match status" value="1"/>
</dbReference>
<evidence type="ECO:0000256" key="8">
    <source>
        <dbReference type="ARBA" id="ARBA00023157"/>
    </source>
</evidence>
<comment type="subcellular location">
    <subcellularLocation>
        <location evidence="1">Secreted</location>
        <location evidence="1">Extracellular space</location>
        <location evidence="1">Extracellular matrix</location>
    </subcellularLocation>
</comment>
<evidence type="ECO:0000256" key="3">
    <source>
        <dbReference type="ARBA" id="ARBA00022525"/>
    </source>
</evidence>
<dbReference type="Gene3D" id="3.80.10.10">
    <property type="entry name" value="Ribonuclease Inhibitor"/>
    <property type="match status" value="1"/>
</dbReference>
<dbReference type="InterPro" id="IPR036388">
    <property type="entry name" value="WH-like_DNA-bd_sf"/>
</dbReference>
<dbReference type="GO" id="GO:0005615">
    <property type="term" value="C:extracellular space"/>
    <property type="evidence" value="ECO:0007669"/>
    <property type="project" value="TreeGrafter"/>
</dbReference>
<dbReference type="Proteomes" id="UP001274896">
    <property type="component" value="Unassembled WGS sequence"/>
</dbReference>